<keyword evidence="3" id="KW-1185">Reference proteome</keyword>
<dbReference type="EC" id="4.1.3.6" evidence="1"/>
<reference evidence="2 3" key="1">
    <citation type="submission" date="2017-03" db="EMBL/GenBank/DDBJ databases">
        <title>Complete genome sequence of Paenibacillus Kribbensis producing bioflocculants.</title>
        <authorList>
            <person name="Lee H.-G."/>
            <person name="Oh H.-M."/>
        </authorList>
    </citation>
    <scope>NUCLEOTIDE SEQUENCE [LARGE SCALE GENOMIC DNA]</scope>
    <source>
        <strain evidence="2 3">AM49</strain>
    </source>
</reference>
<dbReference type="PANTHER" id="PTHR40596">
    <property type="entry name" value="CITRATE LYASE ALPHA CHAIN"/>
    <property type="match status" value="1"/>
</dbReference>
<dbReference type="SUPFAM" id="SSF100950">
    <property type="entry name" value="NagB/RpiA/CoA transferase-like"/>
    <property type="match status" value="2"/>
</dbReference>
<dbReference type="PIRSF" id="PIRSF009451">
    <property type="entry name" value="Citrt_lyas_alpha"/>
    <property type="match status" value="1"/>
</dbReference>
<protein>
    <recommendedName>
        <fullName evidence="1">Citrate lyase alpha chain</fullName>
        <shortName evidence="1">Citrase alpha chain</shortName>
        <ecNumber evidence="1">2.8.3.10</ecNumber>
        <ecNumber evidence="1">4.1.3.6</ecNumber>
    </recommendedName>
    <alternativeName>
        <fullName evidence="1">Citrate (pro-3S)-lyase alpha chain</fullName>
    </alternativeName>
    <alternativeName>
        <fullName evidence="1">Citrate CoA-transferase subunit</fullName>
    </alternativeName>
</protein>
<dbReference type="STRING" id="172713.GCA_001705305_02321"/>
<comment type="subcellular location">
    <subcellularLocation>
        <location evidence="1">Cytoplasm</location>
    </subcellularLocation>
</comment>
<dbReference type="RefSeq" id="WP_094154152.1">
    <property type="nucleotide sequence ID" value="NZ_CP020028.1"/>
</dbReference>
<keyword evidence="1" id="KW-0963">Cytoplasm</keyword>
<sequence>MLNGAGREIPLAIEGLDAISPFDRKSTYGQFKNTERLKDRQQNPAKNKIMDSIEKAIEATGLRNGMTISFHHHFRNGDFILNMVMDKIAKMGIRDLVLAASSLTDIHAPLVEHVRNGVIRRIETSGLRGELAQAYSYGWFDIPVTINSHGGRARAIASGECPIDVAFLGAPSCDAYGNANGISSVNEAPSACGSLGYAMVDAQYARNVVMITDHLVSYPNTPFAIPETQVDYVVVVDRIGDQKGIVSGATRYTKNPKELLIAKNAADVIEASGYFVDGFSLQTGSGGAALATTRFLREKMLAANIKASFALGGITQQIVDLHEEGLIEKLLDVQSFDLRAVESLRKNKFHQQISAEYYASPENIGCAAHQLDVVVLSALEIDLNFNVNVITGSDGVIRGASGGHCDTAAGAAVSIIVAPLIRGRMPAILDRVNTIITPGHTVDVLVTDQGIAVNPLRQDLLASFKAARLPVFTIEELQEKATRIVGKPEPIQWEDKIVGVIKYRDGSVIDVIRQVKQGR</sequence>
<dbReference type="NCBIfam" id="TIGR01584">
    <property type="entry name" value="citF"/>
    <property type="match status" value="1"/>
</dbReference>
<dbReference type="EMBL" id="CP020028">
    <property type="protein sequence ID" value="ASR46334.1"/>
    <property type="molecule type" value="Genomic_DNA"/>
</dbReference>
<dbReference type="AlphaFoldDB" id="A0A222WK55"/>
<dbReference type="GO" id="GO:0008815">
    <property type="term" value="F:citrate (pro-3S)-lyase activity"/>
    <property type="evidence" value="ECO:0007669"/>
    <property type="project" value="UniProtKB-UniRule"/>
</dbReference>
<dbReference type="KEGG" id="pkb:B4V02_06400"/>
<name>A0A222WK55_9BACL</name>
<accession>A0A222WK55</accession>
<dbReference type="InterPro" id="IPR006472">
    <property type="entry name" value="Citrate_lyase_asu"/>
</dbReference>
<evidence type="ECO:0000256" key="1">
    <source>
        <dbReference type="PIRNR" id="PIRNR009451"/>
    </source>
</evidence>
<dbReference type="GO" id="GO:0006084">
    <property type="term" value="P:acetyl-CoA metabolic process"/>
    <property type="evidence" value="ECO:0007669"/>
    <property type="project" value="UniProtKB-UniRule"/>
</dbReference>
<dbReference type="EC" id="2.8.3.10" evidence="1"/>
<dbReference type="PANTHER" id="PTHR40596:SF1">
    <property type="entry name" value="CITRATE LYASE ALPHA CHAIN"/>
    <property type="match status" value="1"/>
</dbReference>
<dbReference type="InterPro" id="IPR037171">
    <property type="entry name" value="NagB/RpiA_transferase-like"/>
</dbReference>
<dbReference type="GO" id="GO:0008814">
    <property type="term" value="F:citrate CoA-transferase activity"/>
    <property type="evidence" value="ECO:0007669"/>
    <property type="project" value="UniProtKB-UniRule"/>
</dbReference>
<dbReference type="Pfam" id="PF04223">
    <property type="entry name" value="CitF"/>
    <property type="match status" value="1"/>
</dbReference>
<gene>
    <name evidence="2" type="ORF">B4V02_06400</name>
</gene>
<evidence type="ECO:0000313" key="3">
    <source>
        <dbReference type="Proteomes" id="UP000214666"/>
    </source>
</evidence>
<comment type="catalytic activity">
    <reaction evidence="1">
        <text>citrate + acetyl-CoA = (3S)-citryl-CoA + acetate</text>
        <dbReference type="Rhea" id="RHEA:19405"/>
        <dbReference type="ChEBI" id="CHEBI:16947"/>
        <dbReference type="ChEBI" id="CHEBI:30089"/>
        <dbReference type="ChEBI" id="CHEBI:57288"/>
        <dbReference type="ChEBI" id="CHEBI:57321"/>
        <dbReference type="EC" id="2.8.3.10"/>
    </reaction>
</comment>
<dbReference type="GO" id="GO:0009346">
    <property type="term" value="C:ATP-independent citrate lyase complex"/>
    <property type="evidence" value="ECO:0007669"/>
    <property type="project" value="UniProtKB-UniRule"/>
</dbReference>
<dbReference type="GO" id="GO:0005737">
    <property type="term" value="C:cytoplasm"/>
    <property type="evidence" value="ECO:0007669"/>
    <property type="project" value="UniProtKB-SubCell"/>
</dbReference>
<dbReference type="OrthoDB" id="9767643at2"/>
<dbReference type="Gene3D" id="3.40.1080.10">
    <property type="entry name" value="Glutaconate Coenzyme A-transferase"/>
    <property type="match status" value="2"/>
</dbReference>
<comment type="catalytic activity">
    <reaction evidence="1">
        <text>citrate = oxaloacetate + acetate</text>
        <dbReference type="Rhea" id="RHEA:10760"/>
        <dbReference type="ChEBI" id="CHEBI:16452"/>
        <dbReference type="ChEBI" id="CHEBI:16947"/>
        <dbReference type="ChEBI" id="CHEBI:30089"/>
        <dbReference type="EC" id="4.1.3.6"/>
    </reaction>
</comment>
<organism evidence="2 3">
    <name type="scientific">Paenibacillus kribbensis</name>
    <dbReference type="NCBI Taxonomy" id="172713"/>
    <lineage>
        <taxon>Bacteria</taxon>
        <taxon>Bacillati</taxon>
        <taxon>Bacillota</taxon>
        <taxon>Bacilli</taxon>
        <taxon>Bacillales</taxon>
        <taxon>Paenibacillaceae</taxon>
        <taxon>Paenibacillus</taxon>
    </lineage>
</organism>
<dbReference type="Proteomes" id="UP000214666">
    <property type="component" value="Chromosome"/>
</dbReference>
<evidence type="ECO:0000313" key="2">
    <source>
        <dbReference type="EMBL" id="ASR46334.1"/>
    </source>
</evidence>
<keyword evidence="1 2" id="KW-0456">Lyase</keyword>
<keyword evidence="1" id="KW-0808">Transferase</keyword>
<proteinExistence type="predicted"/>